<dbReference type="GO" id="GO:0051539">
    <property type="term" value="F:4 iron, 4 sulfur cluster binding"/>
    <property type="evidence" value="ECO:0007669"/>
    <property type="project" value="UniProtKB-UniRule"/>
</dbReference>
<evidence type="ECO:0000256" key="2">
    <source>
        <dbReference type="ARBA" id="ARBA00022485"/>
    </source>
</evidence>
<comment type="caution">
    <text evidence="10">Lacks conserved residue(s) required for the propagation of feature annotation.</text>
</comment>
<keyword evidence="5 10" id="KW-1278">Translocase</keyword>
<evidence type="ECO:0000313" key="14">
    <source>
        <dbReference type="Proteomes" id="UP000823960"/>
    </source>
</evidence>
<feature type="binding site" evidence="10">
    <location>
        <position position="167"/>
    </location>
    <ligand>
        <name>[4Fe-4S] cluster</name>
        <dbReference type="ChEBI" id="CHEBI:49883"/>
        <label>3</label>
    </ligand>
</feature>
<dbReference type="InterPro" id="IPR017900">
    <property type="entry name" value="4Fe4S_Fe_S_CS"/>
</dbReference>
<evidence type="ECO:0000256" key="1">
    <source>
        <dbReference type="ARBA" id="ARBA00022448"/>
    </source>
</evidence>
<dbReference type="PANTHER" id="PTHR43560">
    <property type="entry name" value="ION-TRANSLOCATING OXIDOREDUCTASE COMPLEX SUBUNIT B"/>
    <property type="match status" value="1"/>
</dbReference>
<feature type="binding site" evidence="10">
    <location>
        <position position="173"/>
    </location>
    <ligand>
        <name>[4Fe-4S] cluster</name>
        <dbReference type="ChEBI" id="CHEBI:49883"/>
        <label>3</label>
    </ligand>
</feature>
<comment type="function">
    <text evidence="10">Part of a membrane-bound complex that couples electron transfer with translocation of ions across the membrane.</text>
</comment>
<keyword evidence="3 10" id="KW-0479">Metal-binding</keyword>
<dbReference type="Gene3D" id="1.10.15.40">
    <property type="entry name" value="Electron transport complex subunit B, putative Fe-S cluster"/>
    <property type="match status" value="1"/>
</dbReference>
<feature type="binding site" evidence="10">
    <location>
        <position position="73"/>
    </location>
    <ligand>
        <name>[4Fe-4S] cluster</name>
        <dbReference type="ChEBI" id="CHEBI:49883"/>
        <label>1</label>
    </ligand>
</feature>
<evidence type="ECO:0000256" key="8">
    <source>
        <dbReference type="ARBA" id="ARBA00023014"/>
    </source>
</evidence>
<dbReference type="PROSITE" id="PS51656">
    <property type="entry name" value="4FE4S"/>
    <property type="match status" value="1"/>
</dbReference>
<dbReference type="GO" id="GO:0022900">
    <property type="term" value="P:electron transport chain"/>
    <property type="evidence" value="ECO:0007669"/>
    <property type="project" value="UniProtKB-UniRule"/>
</dbReference>
<proteinExistence type="inferred from homology"/>
<feature type="binding site" evidence="10">
    <location>
        <position position="134"/>
    </location>
    <ligand>
        <name>[4Fe-4S] cluster</name>
        <dbReference type="ChEBI" id="CHEBI:49883"/>
        <label>2</label>
    </ligand>
</feature>
<gene>
    <name evidence="10" type="primary">rnfB</name>
    <name evidence="13" type="ORF">IAD28_05540</name>
</gene>
<protein>
    <recommendedName>
        <fullName evidence="10">Ion-translocating oxidoreductase complex subunit B</fullName>
        <ecNumber evidence="10">7.-.-.-</ecNumber>
    </recommendedName>
    <alternativeName>
        <fullName evidence="10">Rnf electron transport complex subunit B</fullName>
    </alternativeName>
</protein>
<comment type="caution">
    <text evidence="13">The sequence shown here is derived from an EMBL/GenBank/DDBJ whole genome shotgun (WGS) entry which is preliminary data.</text>
</comment>
<evidence type="ECO:0000256" key="4">
    <source>
        <dbReference type="ARBA" id="ARBA00022737"/>
    </source>
</evidence>
<feature type="domain" description="4Fe-4S ferredoxin-type" evidence="11">
    <location>
        <begin position="232"/>
        <end position="262"/>
    </location>
</feature>
<dbReference type="InterPro" id="IPR010207">
    <property type="entry name" value="Elect_transpt_cplx_RnfB/RsxB"/>
</dbReference>
<dbReference type="SUPFAM" id="SSF54862">
    <property type="entry name" value="4Fe-4S ferredoxins"/>
    <property type="match status" value="3"/>
</dbReference>
<dbReference type="GO" id="GO:0046872">
    <property type="term" value="F:metal ion binding"/>
    <property type="evidence" value="ECO:0007669"/>
    <property type="project" value="UniProtKB-KW"/>
</dbReference>
<organism evidence="13 14">
    <name type="scientific">Candidatus Faeciplasma avium</name>
    <dbReference type="NCBI Taxonomy" id="2840798"/>
    <lineage>
        <taxon>Bacteria</taxon>
        <taxon>Bacillati</taxon>
        <taxon>Bacillota</taxon>
        <taxon>Clostridia</taxon>
        <taxon>Eubacteriales</taxon>
        <taxon>Oscillospiraceae</taxon>
        <taxon>Oscillospiraceae incertae sedis</taxon>
        <taxon>Candidatus Faeciplasma</taxon>
    </lineage>
</organism>
<evidence type="ECO:0000256" key="9">
    <source>
        <dbReference type="ARBA" id="ARBA00023136"/>
    </source>
</evidence>
<feature type="binding site" evidence="10">
    <location>
        <position position="51"/>
    </location>
    <ligand>
        <name>[4Fe-4S] cluster</name>
        <dbReference type="ChEBI" id="CHEBI:49883"/>
        <label>1</label>
    </ligand>
</feature>
<accession>A0A9D1NRY0</accession>
<dbReference type="InterPro" id="IPR050395">
    <property type="entry name" value="4Fe4S_Ferredoxin_RnfB"/>
</dbReference>
<comment type="subcellular location">
    <subcellularLocation>
        <location evidence="10">Cell membrane</location>
    </subcellularLocation>
</comment>
<keyword evidence="10" id="KW-1003">Cell membrane</keyword>
<keyword evidence="8 10" id="KW-0411">Iron-sulfur</keyword>
<dbReference type="HAMAP" id="MF_00463">
    <property type="entry name" value="RsxB_RnfB"/>
    <property type="match status" value="1"/>
</dbReference>
<dbReference type="Proteomes" id="UP000823960">
    <property type="component" value="Unassembled WGS sequence"/>
</dbReference>
<dbReference type="Pfam" id="PF00037">
    <property type="entry name" value="Fer4"/>
    <property type="match status" value="1"/>
</dbReference>
<feature type="domain" description="4Fe-4S ferredoxin-type" evidence="11">
    <location>
        <begin position="158"/>
        <end position="187"/>
    </location>
</feature>
<dbReference type="GO" id="GO:0009055">
    <property type="term" value="F:electron transfer activity"/>
    <property type="evidence" value="ECO:0007669"/>
    <property type="project" value="InterPro"/>
</dbReference>
<dbReference type="Gene3D" id="3.30.70.20">
    <property type="match status" value="2"/>
</dbReference>
<keyword evidence="4 10" id="KW-0677">Repeat</keyword>
<dbReference type="EC" id="7.-.-.-" evidence="10"/>
<keyword evidence="1 10" id="KW-0813">Transport</keyword>
<evidence type="ECO:0000259" key="11">
    <source>
        <dbReference type="PROSITE" id="PS51379"/>
    </source>
</evidence>
<comment type="cofactor">
    <cofactor evidence="10">
        <name>[4Fe-4S] cluster</name>
        <dbReference type="ChEBI" id="CHEBI:49883"/>
    </cofactor>
    <text evidence="10">Binds 3 [4Fe-4S] clusters.</text>
</comment>
<evidence type="ECO:0000256" key="10">
    <source>
        <dbReference type="HAMAP-Rule" id="MF_00463"/>
    </source>
</evidence>
<dbReference type="InterPro" id="IPR007202">
    <property type="entry name" value="4Fe-4S_dom"/>
</dbReference>
<dbReference type="GO" id="GO:0005886">
    <property type="term" value="C:plasma membrane"/>
    <property type="evidence" value="ECO:0007669"/>
    <property type="project" value="UniProtKB-SubCell"/>
</dbReference>
<dbReference type="InterPro" id="IPR017896">
    <property type="entry name" value="4Fe4S_Fe-S-bd"/>
</dbReference>
<dbReference type="PANTHER" id="PTHR43560:SF1">
    <property type="entry name" value="ION-TRANSLOCATING OXIDOREDUCTASE COMPLEX SUBUNIT B"/>
    <property type="match status" value="1"/>
</dbReference>
<comment type="subunit">
    <text evidence="10">The complex is composed of six subunits: RnfA, RnfB, RnfC, RnfD, RnfE and RnfG.</text>
</comment>
<dbReference type="EMBL" id="DVOL01000079">
    <property type="protein sequence ID" value="HIV11136.1"/>
    <property type="molecule type" value="Genomic_DNA"/>
</dbReference>
<evidence type="ECO:0000256" key="5">
    <source>
        <dbReference type="ARBA" id="ARBA00022967"/>
    </source>
</evidence>
<feature type="binding site" evidence="10">
    <location>
        <position position="177"/>
    </location>
    <ligand>
        <name>[4Fe-4S] cluster</name>
        <dbReference type="ChEBI" id="CHEBI:49883"/>
        <label>2</label>
    </ligand>
</feature>
<dbReference type="AlphaFoldDB" id="A0A9D1NRY0"/>
<feature type="domain" description="4Fe-4S ferredoxin-type" evidence="11">
    <location>
        <begin position="201"/>
        <end position="231"/>
    </location>
</feature>
<reference evidence="13" key="1">
    <citation type="submission" date="2020-10" db="EMBL/GenBank/DDBJ databases">
        <authorList>
            <person name="Gilroy R."/>
        </authorList>
    </citation>
    <scope>NUCLEOTIDE SEQUENCE</scope>
    <source>
        <strain evidence="13">1370</strain>
    </source>
</reference>
<dbReference type="PROSITE" id="PS00198">
    <property type="entry name" value="4FE4S_FER_1"/>
    <property type="match status" value="3"/>
</dbReference>
<evidence type="ECO:0000256" key="7">
    <source>
        <dbReference type="ARBA" id="ARBA00023004"/>
    </source>
</evidence>
<dbReference type="PROSITE" id="PS51379">
    <property type="entry name" value="4FE4S_FER_2"/>
    <property type="match status" value="3"/>
</dbReference>
<dbReference type="Pfam" id="PF12838">
    <property type="entry name" value="Fer4_7"/>
    <property type="match status" value="1"/>
</dbReference>
<sequence length="270" mass="27943">MGILIAAAVIAIISVAVGVLLGVLNDRFRVETDPREEKVRACLAGSNCGGCGYAGCDAYASAIVLEGADPSLCPSSDREEIGKIMGVSLAPSVRLTAFVKCSGSCAKTTQDYSYFDEKDCRIAYLAPRHGAKSCSYGCCGFGTCALVCQFDAIRIIDGLAVVDREKCQACGKCVGVCPNGLIELIPYDASYAVRCSSHAKGKLVRSACQSGCIGCGLCSRVCPTGAISVAGSLASIDQTKCIACGECVKKCPAGIIVKLNDKAADLFQPS</sequence>
<keyword evidence="9 10" id="KW-0472">Membrane</keyword>
<feature type="region of interest" description="Hydrophobic" evidence="10">
    <location>
        <begin position="1"/>
        <end position="25"/>
    </location>
</feature>
<evidence type="ECO:0000313" key="13">
    <source>
        <dbReference type="EMBL" id="HIV11136.1"/>
    </source>
</evidence>
<keyword evidence="7 10" id="KW-0408">Iron</keyword>
<dbReference type="Pfam" id="PF04060">
    <property type="entry name" value="FeS"/>
    <property type="match status" value="1"/>
</dbReference>
<keyword evidence="6 10" id="KW-0249">Electron transport</keyword>
<evidence type="ECO:0000259" key="12">
    <source>
        <dbReference type="PROSITE" id="PS51656"/>
    </source>
</evidence>
<feature type="binding site" evidence="10">
    <location>
        <position position="144"/>
    </location>
    <ligand>
        <name>[4Fe-4S] cluster</name>
        <dbReference type="ChEBI" id="CHEBI:49883"/>
        <label>2</label>
    </ligand>
</feature>
<feature type="binding site" evidence="10">
    <location>
        <position position="138"/>
    </location>
    <ligand>
        <name>[4Fe-4S] cluster</name>
        <dbReference type="ChEBI" id="CHEBI:49883"/>
        <label>2</label>
    </ligand>
</feature>
<evidence type="ECO:0000256" key="6">
    <source>
        <dbReference type="ARBA" id="ARBA00022982"/>
    </source>
</evidence>
<comment type="similarity">
    <text evidence="10">Belongs to the 4Fe4S bacterial-type ferredoxin family. RnfB subfamily.</text>
</comment>
<evidence type="ECO:0000256" key="3">
    <source>
        <dbReference type="ARBA" id="ARBA00022723"/>
    </source>
</evidence>
<feature type="domain" description="4Fe-4S" evidence="12">
    <location>
        <begin position="31"/>
        <end position="90"/>
    </location>
</feature>
<feature type="binding site" evidence="10">
    <location>
        <position position="48"/>
    </location>
    <ligand>
        <name>[4Fe-4S] cluster</name>
        <dbReference type="ChEBI" id="CHEBI:49883"/>
        <label>1</label>
    </ligand>
</feature>
<feature type="binding site" evidence="10">
    <location>
        <position position="56"/>
    </location>
    <ligand>
        <name>[4Fe-4S] cluster</name>
        <dbReference type="ChEBI" id="CHEBI:49883"/>
        <label>1</label>
    </ligand>
</feature>
<reference evidence="13" key="2">
    <citation type="journal article" date="2021" name="PeerJ">
        <title>Extensive microbial diversity within the chicken gut microbiome revealed by metagenomics and culture.</title>
        <authorList>
            <person name="Gilroy R."/>
            <person name="Ravi A."/>
            <person name="Getino M."/>
            <person name="Pursley I."/>
            <person name="Horton D.L."/>
            <person name="Alikhan N.F."/>
            <person name="Baker D."/>
            <person name="Gharbi K."/>
            <person name="Hall N."/>
            <person name="Watson M."/>
            <person name="Adriaenssens E.M."/>
            <person name="Foster-Nyarko E."/>
            <person name="Jarju S."/>
            <person name="Secka A."/>
            <person name="Antonio M."/>
            <person name="Oren A."/>
            <person name="Chaudhuri R.R."/>
            <person name="La Ragione R."/>
            <person name="Hildebrand F."/>
            <person name="Pallen M.J."/>
        </authorList>
    </citation>
    <scope>NUCLEOTIDE SEQUENCE</scope>
    <source>
        <strain evidence="13">1370</strain>
    </source>
</reference>
<keyword evidence="2 10" id="KW-0004">4Fe-4S</keyword>
<name>A0A9D1NRY0_9FIRM</name>
<dbReference type="CDD" id="cd10549">
    <property type="entry name" value="MtMvhB_like"/>
    <property type="match status" value="1"/>
</dbReference>
<feature type="binding site" evidence="10">
    <location>
        <position position="148"/>
    </location>
    <ligand>
        <name>[4Fe-4S] cluster</name>
        <dbReference type="ChEBI" id="CHEBI:49883"/>
        <label>3</label>
    </ligand>
</feature>
<feature type="binding site" evidence="10">
    <location>
        <position position="170"/>
    </location>
    <ligand>
        <name>[4Fe-4S] cluster</name>
        <dbReference type="ChEBI" id="CHEBI:49883"/>
        <label>3</label>
    </ligand>
</feature>